<dbReference type="RefSeq" id="WP_103962208.1">
    <property type="nucleotide sequence ID" value="NZ_FNVT01000019.1"/>
</dbReference>
<gene>
    <name evidence="2" type="ORF">SAMN05444920_1197</name>
</gene>
<dbReference type="InterPro" id="IPR036188">
    <property type="entry name" value="FAD/NAD-bd_sf"/>
</dbReference>
<dbReference type="PRINTS" id="PR00420">
    <property type="entry name" value="RNGMNOXGNASE"/>
</dbReference>
<dbReference type="InterPro" id="IPR002938">
    <property type="entry name" value="FAD-bd"/>
</dbReference>
<protein>
    <submittedName>
        <fullName evidence="2">Dehydrogenase (Flavoprotein)</fullName>
    </submittedName>
</protein>
<keyword evidence="3" id="KW-1185">Reference proteome</keyword>
<evidence type="ECO:0000313" key="2">
    <source>
        <dbReference type="EMBL" id="SEH01077.1"/>
    </source>
</evidence>
<dbReference type="Pfam" id="PF01494">
    <property type="entry name" value="FAD_binding_3"/>
    <property type="match status" value="1"/>
</dbReference>
<name>A0A1H6ET88_9ACTN</name>
<dbReference type="Proteomes" id="UP000236732">
    <property type="component" value="Unassembled WGS sequence"/>
</dbReference>
<dbReference type="EMBL" id="FNVT01000019">
    <property type="protein sequence ID" value="SEH01077.1"/>
    <property type="molecule type" value="Genomic_DNA"/>
</dbReference>
<organism evidence="2 3">
    <name type="scientific">Nonomuraea solani</name>
    <dbReference type="NCBI Taxonomy" id="1144553"/>
    <lineage>
        <taxon>Bacteria</taxon>
        <taxon>Bacillati</taxon>
        <taxon>Actinomycetota</taxon>
        <taxon>Actinomycetes</taxon>
        <taxon>Streptosporangiales</taxon>
        <taxon>Streptosporangiaceae</taxon>
        <taxon>Nonomuraea</taxon>
    </lineage>
</organism>
<proteinExistence type="predicted"/>
<dbReference type="Gene3D" id="3.50.50.60">
    <property type="entry name" value="FAD/NAD(P)-binding domain"/>
    <property type="match status" value="2"/>
</dbReference>
<dbReference type="OrthoDB" id="4246007at2"/>
<evidence type="ECO:0000313" key="3">
    <source>
        <dbReference type="Proteomes" id="UP000236732"/>
    </source>
</evidence>
<dbReference type="SUPFAM" id="SSF51905">
    <property type="entry name" value="FAD/NAD(P)-binding domain"/>
    <property type="match status" value="1"/>
</dbReference>
<accession>A0A1H6ET88</accession>
<sequence length="431" mass="45139">MQTVDVLVVGAGLAGLHTARLLARRGLSVLVVDRRRSLSSGIRTTGIFVRRTLDDFDLPDHLLGPGIRDVLLYPPSRRDPIRLTSDRDEYRVADMAAVYEHAHRAASSAGARVLLGVRYAGASADLVQDADVSADSARFASASARLARFAGASAGSARFTGASAGSARFTGAAARLVRFEGAEPVAARFIVGADGARSRVARDLGLDVNRRFIVGAEIVHPVASGTTTPAFHCVLDPRVAPGYLGWVIDDGRHAHVGVAGYPAAMRTGLRHLLDAFAADAPGRAAPAGPVERRGGPIPVGGVLRRLACPAGLLVGDAAGAVSPLTAGGLDPCLRMSELAAEVALEYLRTGDARVLSRYDGNGLRARFRGRLLLRRVFAGIRSPAAAEAAVAVLRGRAGRAAAARILFGDGSFPEVRPRVRTGWNGVEHRTG</sequence>
<dbReference type="InterPro" id="IPR050407">
    <property type="entry name" value="Geranylgeranyl_reductase"/>
</dbReference>
<feature type="domain" description="FAD-binding" evidence="1">
    <location>
        <begin position="4"/>
        <end position="48"/>
    </location>
</feature>
<dbReference type="AlphaFoldDB" id="A0A1H6ET88"/>
<evidence type="ECO:0000259" key="1">
    <source>
        <dbReference type="Pfam" id="PF01494"/>
    </source>
</evidence>
<dbReference type="PANTHER" id="PTHR42685">
    <property type="entry name" value="GERANYLGERANYL DIPHOSPHATE REDUCTASE"/>
    <property type="match status" value="1"/>
</dbReference>
<reference evidence="2 3" key="1">
    <citation type="submission" date="2016-10" db="EMBL/GenBank/DDBJ databases">
        <authorList>
            <person name="de Groot N.N."/>
        </authorList>
    </citation>
    <scope>NUCLEOTIDE SEQUENCE [LARGE SCALE GENOMIC DNA]</scope>
    <source>
        <strain evidence="2 3">CGMCC 4.7037</strain>
    </source>
</reference>
<dbReference type="PANTHER" id="PTHR42685:SF22">
    <property type="entry name" value="CONDITIONED MEDIUM FACTOR RECEPTOR 1"/>
    <property type="match status" value="1"/>
</dbReference>
<dbReference type="GO" id="GO:0071949">
    <property type="term" value="F:FAD binding"/>
    <property type="evidence" value="ECO:0007669"/>
    <property type="project" value="InterPro"/>
</dbReference>